<dbReference type="EMBL" id="AP025591">
    <property type="protein sequence ID" value="BDG01778.1"/>
    <property type="molecule type" value="Genomic_DNA"/>
</dbReference>
<proteinExistence type="predicted"/>
<evidence type="ECO:0008006" key="3">
    <source>
        <dbReference type="Google" id="ProtNLM"/>
    </source>
</evidence>
<sequence length="750" mass="77208">MVRARMEGHVATRLIGPFAAALAAVAALSGCVLHDGRQAVTIEPAGTLYASDAVVLRVSAPSKDVSLELDGHALPGTWPTGRDLRVPLEAAPGRHRLVARATSGALPSSAERDVEVDPAPFGIASVDPAPGTVTVGGAFNVRVTFTNRIEAGTTPTAAPLRGTLEAPSMIAVDGDRRGVTLTFSSLGDAGEIGVVLGVLPVGRQWGVSYQLGPWRAPAFTVAVTSPAPGTRAVGPLHFVASASGEVPAAAELVAGDRVLAALGPPPWDVAFDPMVLPDGVHRLAVRAPGYHVQGAFPDVVVDSTVPRVVSCVPESSAPDQARSGECLVVTFSEPVSGSFGDAAIVAGGVRRPTASSAAYSTLRLCPTQPLPPESLPVEETVALPPLVDASGNPLAPFTCSVTVRSWRATYGTGGIAAGLVAADVFQSPATCPYDGPYAPTLFAIPPPGAPGAGRVQAWAAPNGVWSLASVASAEAGSTASDLASGAWIERTGAGVGHVYFCDAPGVALNADTGEDARRPAAEPEWPSIAWSEADPAGGRRIRVKRFSYGLGWRDDLGSPARLADGSIADAPAVAADVRSDGYLRQLLAWIETAPGGVPQLRGAEAVFGWTILPQVANRDAAVGVVDVVLGEIASSTGALAWQEGDQIVAALRPRGGEFGAGQVLNVDAAHAARLPRLNLYADAPTVYWVERTASGDEVWARRWSGSGWELLPGPVNDGAEGSAIRELDVLGGTVVWTDDARVVRLRERGF</sequence>
<name>A0ABM7WQN0_9BACT</name>
<keyword evidence="2" id="KW-1185">Reference proteome</keyword>
<dbReference type="Proteomes" id="UP001162891">
    <property type="component" value="Chromosome"/>
</dbReference>
<evidence type="ECO:0000313" key="2">
    <source>
        <dbReference type="Proteomes" id="UP001162891"/>
    </source>
</evidence>
<protein>
    <recommendedName>
        <fullName evidence="3">SbsA Ig-like domain-containing protein</fullName>
    </recommendedName>
</protein>
<organism evidence="1 2">
    <name type="scientific">Anaeromyxobacter oryzae</name>
    <dbReference type="NCBI Taxonomy" id="2918170"/>
    <lineage>
        <taxon>Bacteria</taxon>
        <taxon>Pseudomonadati</taxon>
        <taxon>Myxococcota</taxon>
        <taxon>Myxococcia</taxon>
        <taxon>Myxococcales</taxon>
        <taxon>Cystobacterineae</taxon>
        <taxon>Anaeromyxobacteraceae</taxon>
        <taxon>Anaeromyxobacter</taxon>
    </lineage>
</organism>
<reference evidence="2" key="1">
    <citation type="journal article" date="2022" name="Int. J. Syst. Evol. Microbiol.">
        <title>Anaeromyxobacter oryzae sp. nov., Anaeromyxobacter diazotrophicus sp. nov. and Anaeromyxobacter paludicola sp. nov., isolated from paddy soils.</title>
        <authorList>
            <person name="Itoh H."/>
            <person name="Xu Z."/>
            <person name="Mise K."/>
            <person name="Masuda Y."/>
            <person name="Ushijima N."/>
            <person name="Hayakawa C."/>
            <person name="Shiratori Y."/>
            <person name="Senoo K."/>
        </authorList>
    </citation>
    <scope>NUCLEOTIDE SEQUENCE [LARGE SCALE GENOMIC DNA]</scope>
    <source>
        <strain evidence="2">Red232</strain>
    </source>
</reference>
<dbReference type="PROSITE" id="PS51257">
    <property type="entry name" value="PROKAR_LIPOPROTEIN"/>
    <property type="match status" value="1"/>
</dbReference>
<evidence type="ECO:0000313" key="1">
    <source>
        <dbReference type="EMBL" id="BDG01778.1"/>
    </source>
</evidence>
<gene>
    <name evidence="1" type="ORF">AMOR_07740</name>
</gene>
<accession>A0ABM7WQN0</accession>